<dbReference type="GO" id="GO:0016616">
    <property type="term" value="F:oxidoreductase activity, acting on the CH-OH group of donors, NAD or NADP as acceptor"/>
    <property type="evidence" value="ECO:0007669"/>
    <property type="project" value="InterPro"/>
</dbReference>
<evidence type="ECO:0000259" key="3">
    <source>
        <dbReference type="Pfam" id="PF01073"/>
    </source>
</evidence>
<sequence length="347" mass="38084">MAESWPSRPSLVLVTGATGFIGAHIVDSLLSRGLKVRGTTRSVQKGEQMRSARPQYASQLEFVQIGDIATIGTFDNIMDGVDAVIHTASPVTYDVQDNEKEIITPSINGVKSILQACNLSGSKVRRLVLTSSFAAVVDVTKNNTFGPDFTYTASHWNPLTWEESVDPATSAVVAYRGGKKFGELEAWDFVAREKTFDLVTFCPPMVFGPVVHPLSDPSQLNDSNTNLWKIAQGADPLPSARVPGYVHVENLADAHVEALLRPEAGGKRYLAADSEPFTYEMAADIIKEEFPWAREIVTKDYDSGKEPVAKYHIDGARLTTELGVKYTPFREAVVDLVQQMYELSKAN</sequence>
<dbReference type="SUPFAM" id="SSF51735">
    <property type="entry name" value="NAD(P)-binding Rossmann-fold domains"/>
    <property type="match status" value="1"/>
</dbReference>
<dbReference type="Pfam" id="PF01073">
    <property type="entry name" value="3Beta_HSD"/>
    <property type="match status" value="1"/>
</dbReference>
<dbReference type="GO" id="GO:0006694">
    <property type="term" value="P:steroid biosynthetic process"/>
    <property type="evidence" value="ECO:0007669"/>
    <property type="project" value="InterPro"/>
</dbReference>
<name>A0A7H8QZ19_TALRU</name>
<dbReference type="InterPro" id="IPR036291">
    <property type="entry name" value="NAD(P)-bd_dom_sf"/>
</dbReference>
<evidence type="ECO:0000313" key="4">
    <source>
        <dbReference type="EMBL" id="QKX59006.1"/>
    </source>
</evidence>
<organism evidence="4 5">
    <name type="scientific">Talaromyces rugulosus</name>
    <name type="common">Penicillium rugulosum</name>
    <dbReference type="NCBI Taxonomy" id="121627"/>
    <lineage>
        <taxon>Eukaryota</taxon>
        <taxon>Fungi</taxon>
        <taxon>Dikarya</taxon>
        <taxon>Ascomycota</taxon>
        <taxon>Pezizomycotina</taxon>
        <taxon>Eurotiomycetes</taxon>
        <taxon>Eurotiomycetidae</taxon>
        <taxon>Eurotiales</taxon>
        <taxon>Trichocomaceae</taxon>
        <taxon>Talaromyces</taxon>
        <taxon>Talaromyces sect. Islandici</taxon>
    </lineage>
</organism>
<evidence type="ECO:0000256" key="1">
    <source>
        <dbReference type="ARBA" id="ARBA00023002"/>
    </source>
</evidence>
<gene>
    <name evidence="4" type="ORF">TRUGW13939_06135</name>
</gene>
<dbReference type="InterPro" id="IPR050425">
    <property type="entry name" value="NAD(P)_dehydrat-like"/>
</dbReference>
<keyword evidence="5" id="KW-1185">Reference proteome</keyword>
<evidence type="ECO:0000313" key="5">
    <source>
        <dbReference type="Proteomes" id="UP000509510"/>
    </source>
</evidence>
<dbReference type="AlphaFoldDB" id="A0A7H8QZ19"/>
<dbReference type="InterPro" id="IPR002225">
    <property type="entry name" value="3Beta_OHSteriod_DH/Estase"/>
</dbReference>
<dbReference type="GeneID" id="55993631"/>
<protein>
    <recommendedName>
        <fullName evidence="3">3-beta hydroxysteroid dehydrogenase/isomerase domain-containing protein</fullName>
    </recommendedName>
</protein>
<dbReference type="PANTHER" id="PTHR10366:SF579">
    <property type="entry name" value="3-BETA HYDROXYSTEROID DEHYDROGENASE_ISOMERASE FAMILY PROTEIN (AFU_ORTHOLOGUE AFUA_3G02250)"/>
    <property type="match status" value="1"/>
</dbReference>
<keyword evidence="1" id="KW-0560">Oxidoreductase</keyword>
<dbReference type="PANTHER" id="PTHR10366">
    <property type="entry name" value="NAD DEPENDENT EPIMERASE/DEHYDRATASE"/>
    <property type="match status" value="1"/>
</dbReference>
<accession>A0A7H8QZ19</accession>
<dbReference type="KEGG" id="trg:TRUGW13939_06135"/>
<comment type="similarity">
    <text evidence="2">Belongs to the NAD(P)-dependent epimerase/dehydratase family. Dihydroflavonol-4-reductase subfamily.</text>
</comment>
<evidence type="ECO:0000256" key="2">
    <source>
        <dbReference type="ARBA" id="ARBA00023445"/>
    </source>
</evidence>
<feature type="domain" description="3-beta hydroxysteroid dehydrogenase/isomerase" evidence="3">
    <location>
        <begin position="13"/>
        <end position="287"/>
    </location>
</feature>
<dbReference type="Gene3D" id="3.40.50.720">
    <property type="entry name" value="NAD(P)-binding Rossmann-like Domain"/>
    <property type="match status" value="1"/>
</dbReference>
<reference evidence="5" key="1">
    <citation type="submission" date="2020-06" db="EMBL/GenBank/DDBJ databases">
        <title>A chromosome-scale genome assembly of Talaromyces rugulosus W13939.</title>
        <authorList>
            <person name="Wang B."/>
            <person name="Guo L."/>
            <person name="Ye K."/>
            <person name="Wang L."/>
        </authorList>
    </citation>
    <scope>NUCLEOTIDE SEQUENCE [LARGE SCALE GENOMIC DNA]</scope>
    <source>
        <strain evidence="5">W13939</strain>
    </source>
</reference>
<dbReference type="EMBL" id="CP055900">
    <property type="protein sequence ID" value="QKX59006.1"/>
    <property type="molecule type" value="Genomic_DNA"/>
</dbReference>
<dbReference type="Proteomes" id="UP000509510">
    <property type="component" value="Chromosome III"/>
</dbReference>
<dbReference type="RefSeq" id="XP_035345184.1">
    <property type="nucleotide sequence ID" value="XM_035489291.1"/>
</dbReference>
<dbReference type="OrthoDB" id="2735536at2759"/>
<proteinExistence type="inferred from homology"/>